<gene>
    <name evidence="5" type="ORF">PYE51_18115</name>
</gene>
<dbReference type="RefSeq" id="WP_301066788.1">
    <property type="nucleotide sequence ID" value="NZ_CP118710.1"/>
</dbReference>
<dbReference type="Pfam" id="PF00251">
    <property type="entry name" value="Glyco_hydro_32N"/>
    <property type="match status" value="1"/>
</dbReference>
<keyword evidence="3" id="KW-0326">Glycosidase</keyword>
<dbReference type="PANTHER" id="PTHR42800">
    <property type="entry name" value="EXOINULINASE INUD (AFU_ORTHOLOGUE AFUA_5G00480)"/>
    <property type="match status" value="1"/>
</dbReference>
<dbReference type="InterPro" id="IPR018053">
    <property type="entry name" value="Glyco_hydro_32_AS"/>
</dbReference>
<evidence type="ECO:0000259" key="4">
    <source>
        <dbReference type="Pfam" id="PF00251"/>
    </source>
</evidence>
<organism evidence="5 6">
    <name type="scientific">Vibrio aestuarianus</name>
    <dbReference type="NCBI Taxonomy" id="28171"/>
    <lineage>
        <taxon>Bacteria</taxon>
        <taxon>Pseudomonadati</taxon>
        <taxon>Pseudomonadota</taxon>
        <taxon>Gammaproteobacteria</taxon>
        <taxon>Vibrionales</taxon>
        <taxon>Vibrionaceae</taxon>
        <taxon>Vibrio</taxon>
    </lineage>
</organism>
<evidence type="ECO:0000256" key="1">
    <source>
        <dbReference type="ARBA" id="ARBA00009902"/>
    </source>
</evidence>
<dbReference type="InterPro" id="IPR013148">
    <property type="entry name" value="Glyco_hydro_32_N"/>
</dbReference>
<dbReference type="SUPFAM" id="SSF75005">
    <property type="entry name" value="Arabinanase/levansucrase/invertase"/>
    <property type="match status" value="1"/>
</dbReference>
<dbReference type="SMART" id="SM00640">
    <property type="entry name" value="Glyco_32"/>
    <property type="match status" value="1"/>
</dbReference>
<dbReference type="Gene3D" id="2.115.10.20">
    <property type="entry name" value="Glycosyl hydrolase domain, family 43"/>
    <property type="match status" value="1"/>
</dbReference>
<evidence type="ECO:0000313" key="5">
    <source>
        <dbReference type="EMBL" id="WGK83271.1"/>
    </source>
</evidence>
<reference evidence="5" key="1">
    <citation type="submission" date="2022-02" db="EMBL/GenBank/DDBJ databases">
        <title>Emergence and expansion in Europe of a Vibrio aestuarianus clonal complex pathogenic for oysters.</title>
        <authorList>
            <person name="Mesnil A."/>
            <person name="Travers M.-A."/>
        </authorList>
    </citation>
    <scope>NUCLEOTIDE SEQUENCE</scope>
    <source>
        <strain evidence="5">U29</strain>
    </source>
</reference>
<dbReference type="GO" id="GO:0005737">
    <property type="term" value="C:cytoplasm"/>
    <property type="evidence" value="ECO:0007669"/>
    <property type="project" value="TreeGrafter"/>
</dbReference>
<dbReference type="CDD" id="cd18622">
    <property type="entry name" value="GH32_Inu-like"/>
    <property type="match status" value="1"/>
</dbReference>
<evidence type="ECO:0000256" key="2">
    <source>
        <dbReference type="ARBA" id="ARBA00022801"/>
    </source>
</evidence>
<name>A0AAX3U787_9VIBR</name>
<dbReference type="PROSITE" id="PS00609">
    <property type="entry name" value="GLYCOSYL_HYDROL_F32"/>
    <property type="match status" value="1"/>
</dbReference>
<dbReference type="PANTHER" id="PTHR42800:SF1">
    <property type="entry name" value="EXOINULINASE INUD (AFU_ORTHOLOGUE AFUA_5G00480)"/>
    <property type="match status" value="1"/>
</dbReference>
<comment type="similarity">
    <text evidence="1">Belongs to the glycosyl hydrolase 32 family.</text>
</comment>
<accession>A0AAX3U787</accession>
<dbReference type="GO" id="GO:0004575">
    <property type="term" value="F:sucrose alpha-glucosidase activity"/>
    <property type="evidence" value="ECO:0007669"/>
    <property type="project" value="TreeGrafter"/>
</dbReference>
<proteinExistence type="inferred from homology"/>
<dbReference type="EMBL" id="CP118710">
    <property type="protein sequence ID" value="WGK83271.1"/>
    <property type="molecule type" value="Genomic_DNA"/>
</dbReference>
<sequence length="496" mass="55774">MQQLAKDPYRPTMHFTPPFGWMNDPNGLVYINNEYHLFYQYFPYANKWGPMHWGHAVSADLRNWQHLPPALVPDEKGMCFSGSAVIDWKNSSGLFNDSEQPGVIALYTACIAPSNGTDGEQMQSLAYSRDGGFSWEKLEQNPILANPGLKDFRDPKVIWHEESQHWIMVITEGQEIGFYRSGDLNVWEKISTFGLEEGAHDPLPWECPDLFPIQLEGSDETYWVLIVGVQGCSFAGGSGTQYFIGQFDGENFVNHHEPETVLWLDYGRDYYAAQTWSDVADGSRVAIAWMSNWQYANEVPTRNWRSAMSAPRSMKLCKTDAGLRLLSEIPKEWGLEMERQTHPASGTSLNQGHSLKLSNSYQAGVVDATLIFEIGSELKIAPFGNESLVYIVCRSEAGYHLTTKRVIADEGEENYQKTFASDVMLDLPQNDELNLVALIDRCSSEHLLQQGEFCVTDLSFDSYVSGYELTCIKGAVKLERLNFCAQSVGNPTTKAA</sequence>
<feature type="domain" description="Glycosyl hydrolase family 32 N-terminal" evidence="4">
    <location>
        <begin position="14"/>
        <end position="320"/>
    </location>
</feature>
<dbReference type="Proteomes" id="UP001239257">
    <property type="component" value="Chromosome 2"/>
</dbReference>
<keyword evidence="2 5" id="KW-0378">Hydrolase</keyword>
<dbReference type="InterPro" id="IPR023296">
    <property type="entry name" value="Glyco_hydro_beta-prop_sf"/>
</dbReference>
<evidence type="ECO:0000313" key="6">
    <source>
        <dbReference type="Proteomes" id="UP001239257"/>
    </source>
</evidence>
<dbReference type="AlphaFoldDB" id="A0AAX3U787"/>
<dbReference type="GO" id="GO:0005987">
    <property type="term" value="P:sucrose catabolic process"/>
    <property type="evidence" value="ECO:0007669"/>
    <property type="project" value="TreeGrafter"/>
</dbReference>
<dbReference type="InterPro" id="IPR001362">
    <property type="entry name" value="Glyco_hydro_32"/>
</dbReference>
<evidence type="ECO:0000256" key="3">
    <source>
        <dbReference type="ARBA" id="ARBA00023295"/>
    </source>
</evidence>
<protein>
    <submittedName>
        <fullName evidence="5">Glycoside hydrolase family 32 protein</fullName>
    </submittedName>
</protein>